<protein>
    <submittedName>
        <fullName evidence="2">Uncharacterized protein</fullName>
    </submittedName>
</protein>
<organism evidence="1 2">
    <name type="scientific">Romanomermis culicivorax</name>
    <name type="common">Nematode worm</name>
    <dbReference type="NCBI Taxonomy" id="13658"/>
    <lineage>
        <taxon>Eukaryota</taxon>
        <taxon>Metazoa</taxon>
        <taxon>Ecdysozoa</taxon>
        <taxon>Nematoda</taxon>
        <taxon>Enoplea</taxon>
        <taxon>Dorylaimia</taxon>
        <taxon>Mermithida</taxon>
        <taxon>Mermithoidea</taxon>
        <taxon>Mermithidae</taxon>
        <taxon>Romanomermis</taxon>
    </lineage>
</organism>
<dbReference type="Proteomes" id="UP000887565">
    <property type="component" value="Unplaced"/>
</dbReference>
<dbReference type="WBParaSite" id="nRc.2.0.1.t07531-RA">
    <property type="protein sequence ID" value="nRc.2.0.1.t07531-RA"/>
    <property type="gene ID" value="nRc.2.0.1.g07531"/>
</dbReference>
<evidence type="ECO:0000313" key="2">
    <source>
        <dbReference type="WBParaSite" id="nRc.2.0.1.t07531-RA"/>
    </source>
</evidence>
<accession>A0A915I080</accession>
<dbReference type="AlphaFoldDB" id="A0A915I080"/>
<sequence length="88" mass="10468">MQSIPKKIRYYTGSLIRNINPIWPRSEWIRYLCLIMGVPILFCCHHWPATKERSTEERKLCSGNDPRTKIKNRSKKILGNRVLESFHI</sequence>
<keyword evidence="1" id="KW-1185">Reference proteome</keyword>
<name>A0A915I080_ROMCU</name>
<reference evidence="2" key="1">
    <citation type="submission" date="2022-11" db="UniProtKB">
        <authorList>
            <consortium name="WormBaseParasite"/>
        </authorList>
    </citation>
    <scope>IDENTIFICATION</scope>
</reference>
<evidence type="ECO:0000313" key="1">
    <source>
        <dbReference type="Proteomes" id="UP000887565"/>
    </source>
</evidence>
<proteinExistence type="predicted"/>